<dbReference type="PANTHER" id="PTHR43165">
    <property type="entry name" value="METALLOPHOSPHOESTERASE"/>
    <property type="match status" value="1"/>
</dbReference>
<protein>
    <recommendedName>
        <fullName evidence="1">Calcineurin-like phosphoesterase domain-containing protein</fullName>
    </recommendedName>
</protein>
<dbReference type="InterPro" id="IPR053193">
    <property type="entry name" value="MetalloPDE_YfcE-like"/>
</dbReference>
<sequence length="173" mass="18870">MRIAIMTDTHDQVMNMRAAVRYCNAYGVSTLIHCGDLISPFMLAELAKFGGAVHLIYGNNVGDQHLISQFCGTKFPSINHHGVLGAMEAGGLKIAFTHYPEMARGLAAMENFDVVCCGHNHRYAVREVGSTLLINPGELLGAEAQPGFCILETTSREVERVEVGRQMVDESSE</sequence>
<dbReference type="InterPro" id="IPR024654">
    <property type="entry name" value="Calcineurin-like_PHP_lpxH"/>
</dbReference>
<dbReference type="InterPro" id="IPR029052">
    <property type="entry name" value="Metallo-depent_PP-like"/>
</dbReference>
<feature type="domain" description="Calcineurin-like phosphoesterase" evidence="1">
    <location>
        <begin position="1"/>
        <end position="155"/>
    </location>
</feature>
<dbReference type="InterPro" id="IPR000979">
    <property type="entry name" value="Phosphodiesterase_MJ0936/Vps29"/>
</dbReference>
<evidence type="ECO:0000259" key="1">
    <source>
        <dbReference type="Pfam" id="PF12850"/>
    </source>
</evidence>
<reference evidence="2" key="1">
    <citation type="submission" date="2018-06" db="EMBL/GenBank/DDBJ databases">
        <authorList>
            <person name="Zhirakovskaya E."/>
        </authorList>
    </citation>
    <scope>NUCLEOTIDE SEQUENCE</scope>
</reference>
<gene>
    <name evidence="2" type="ORF">MNBD_DELTA03-1628</name>
</gene>
<dbReference type="EMBL" id="UOEX01000049">
    <property type="protein sequence ID" value="VAW33639.1"/>
    <property type="molecule type" value="Genomic_DNA"/>
</dbReference>
<dbReference type="AlphaFoldDB" id="A0A3B0V9Y4"/>
<dbReference type="Pfam" id="PF12850">
    <property type="entry name" value="Metallophos_2"/>
    <property type="match status" value="1"/>
</dbReference>
<dbReference type="NCBIfam" id="TIGR00040">
    <property type="entry name" value="yfcE"/>
    <property type="match status" value="1"/>
</dbReference>
<organism evidence="2">
    <name type="scientific">hydrothermal vent metagenome</name>
    <dbReference type="NCBI Taxonomy" id="652676"/>
    <lineage>
        <taxon>unclassified sequences</taxon>
        <taxon>metagenomes</taxon>
        <taxon>ecological metagenomes</taxon>
    </lineage>
</organism>
<dbReference type="SUPFAM" id="SSF56300">
    <property type="entry name" value="Metallo-dependent phosphatases"/>
    <property type="match status" value="1"/>
</dbReference>
<name>A0A3B0V9Y4_9ZZZZ</name>
<evidence type="ECO:0000313" key="2">
    <source>
        <dbReference type="EMBL" id="VAW33639.1"/>
    </source>
</evidence>
<proteinExistence type="predicted"/>
<accession>A0A3B0V9Y4</accession>
<dbReference type="Gene3D" id="3.60.21.10">
    <property type="match status" value="1"/>
</dbReference>
<dbReference type="PANTHER" id="PTHR43165:SF1">
    <property type="entry name" value="PHOSPHODIESTERASE MJ0936"/>
    <property type="match status" value="1"/>
</dbReference>